<keyword evidence="2" id="KW-0175">Coiled coil</keyword>
<evidence type="ECO:0000313" key="4">
    <source>
        <dbReference type="Proteomes" id="UP000887581"/>
    </source>
</evidence>
<keyword evidence="4" id="KW-1185">Reference proteome</keyword>
<feature type="region of interest" description="Disordered" evidence="3">
    <location>
        <begin position="278"/>
        <end position="332"/>
    </location>
</feature>
<dbReference type="PANTHER" id="PTHR12348">
    <property type="entry name" value="TSC22"/>
    <property type="match status" value="1"/>
</dbReference>
<dbReference type="InterPro" id="IPR000580">
    <property type="entry name" value="TSC22/Bun"/>
</dbReference>
<protein>
    <submittedName>
        <fullName evidence="5">Uncharacterized protein</fullName>
    </submittedName>
</protein>
<sequence length="332" mass="35101">MKELDSSLAMLSNYSQSISNVQRQKTVASCVEGMIVTTATLTAAAATTTTTTSTATTLDVVNPCGALITPPTTPDTAQTNAMIHRWSASSISSISSRSSTTAQPSSSSASSLSSSSFYTSQQSNSSASCLGFGEIYDKLNPKTSSTSSSAVFLDFVKVMRTATSASATGPNVVPIDNKIEQAMDLVKTHLTFAVREEVEILRSTIVELEAKVAQLESQNQVLKQFAPVEVVNSLAVLVQQQQQRQLQLQQQQLSSGATSPNPPVQPIQIQNMSVPAQGIQKQSVSTAPSELSAASTSLPGVAHSVGLLTETQPGMEQKQPKQLSLDSDMQQQ</sequence>
<organism evidence="4 5">
    <name type="scientific">Setaria digitata</name>
    <dbReference type="NCBI Taxonomy" id="48799"/>
    <lineage>
        <taxon>Eukaryota</taxon>
        <taxon>Metazoa</taxon>
        <taxon>Ecdysozoa</taxon>
        <taxon>Nematoda</taxon>
        <taxon>Chromadorea</taxon>
        <taxon>Rhabditida</taxon>
        <taxon>Spirurina</taxon>
        <taxon>Spiruromorpha</taxon>
        <taxon>Filarioidea</taxon>
        <taxon>Setariidae</taxon>
        <taxon>Setaria</taxon>
    </lineage>
</organism>
<dbReference type="PANTHER" id="PTHR12348:SF26">
    <property type="entry name" value="PROTEIN TSCT-1"/>
    <property type="match status" value="1"/>
</dbReference>
<evidence type="ECO:0000256" key="1">
    <source>
        <dbReference type="ARBA" id="ARBA00007908"/>
    </source>
</evidence>
<dbReference type="Pfam" id="PF01166">
    <property type="entry name" value="TSC22"/>
    <property type="match status" value="1"/>
</dbReference>
<comment type="similarity">
    <text evidence="1">Belongs to the TSC-22/Dip/Bun family.</text>
</comment>
<dbReference type="SUPFAM" id="SSF58026">
    <property type="entry name" value="Delta-sleep-inducing peptide immunoreactive peptide"/>
    <property type="match status" value="1"/>
</dbReference>
<evidence type="ECO:0000256" key="3">
    <source>
        <dbReference type="SAM" id="MobiDB-lite"/>
    </source>
</evidence>
<accession>A0A915PWC3</accession>
<dbReference type="WBParaSite" id="sdigi.contig303.g7257.t1">
    <property type="protein sequence ID" value="sdigi.contig303.g7257.t1"/>
    <property type="gene ID" value="sdigi.contig303.g7257"/>
</dbReference>
<dbReference type="InterPro" id="IPR047862">
    <property type="entry name" value="TSC22/BUN_CS"/>
</dbReference>
<dbReference type="Proteomes" id="UP000887581">
    <property type="component" value="Unplaced"/>
</dbReference>
<reference evidence="5" key="1">
    <citation type="submission" date="2022-11" db="UniProtKB">
        <authorList>
            <consortium name="WormBaseParasite"/>
        </authorList>
    </citation>
    <scope>IDENTIFICATION</scope>
</reference>
<dbReference type="Gene3D" id="1.20.5.490">
    <property type="entry name" value="Single helix bin"/>
    <property type="match status" value="1"/>
</dbReference>
<dbReference type="GO" id="GO:0006357">
    <property type="term" value="P:regulation of transcription by RNA polymerase II"/>
    <property type="evidence" value="ECO:0007669"/>
    <property type="project" value="InterPro"/>
</dbReference>
<feature type="compositionally biased region" description="Polar residues" evidence="3">
    <location>
        <begin position="279"/>
        <end position="298"/>
    </location>
</feature>
<name>A0A915PWC3_9BILA</name>
<proteinExistence type="inferred from homology"/>
<evidence type="ECO:0000256" key="2">
    <source>
        <dbReference type="SAM" id="Coils"/>
    </source>
</evidence>
<feature type="coiled-coil region" evidence="2">
    <location>
        <begin position="198"/>
        <end position="225"/>
    </location>
</feature>
<evidence type="ECO:0000313" key="5">
    <source>
        <dbReference type="WBParaSite" id="sdigi.contig303.g7257.t1"/>
    </source>
</evidence>
<dbReference type="AlphaFoldDB" id="A0A915PWC3"/>
<dbReference type="PROSITE" id="PS01289">
    <property type="entry name" value="TSC22"/>
    <property type="match status" value="1"/>
</dbReference>
<feature type="compositionally biased region" description="Polar residues" evidence="3">
    <location>
        <begin position="309"/>
        <end position="332"/>
    </location>
</feature>
<dbReference type="CDD" id="cd21936">
    <property type="entry name" value="ZIP_TSC22D"/>
    <property type="match status" value="1"/>
</dbReference>